<feature type="compositionally biased region" description="Basic and acidic residues" evidence="1">
    <location>
        <begin position="86"/>
        <end position="103"/>
    </location>
</feature>
<dbReference type="EMBL" id="BARU01017150">
    <property type="protein sequence ID" value="GAH56929.1"/>
    <property type="molecule type" value="Genomic_DNA"/>
</dbReference>
<sequence>SKEGREPMGTDSEALAYLIPASLEAPMDHDWAQIYLYVATRSMDGEVNKVVPDDIRVEKLDRNQMDDLIRLKMWIHRTKANHRREKTRDIRKAEEKEKQEERAALQTSLFDF</sequence>
<feature type="region of interest" description="Disordered" evidence="1">
    <location>
        <begin position="85"/>
        <end position="112"/>
    </location>
</feature>
<evidence type="ECO:0000313" key="2">
    <source>
        <dbReference type="EMBL" id="GAH56929.1"/>
    </source>
</evidence>
<reference evidence="2" key="1">
    <citation type="journal article" date="2014" name="Front. Microbiol.">
        <title>High frequency of phylogenetically diverse reductive dehalogenase-homologous genes in deep subseafloor sedimentary metagenomes.</title>
        <authorList>
            <person name="Kawai M."/>
            <person name="Futagami T."/>
            <person name="Toyoda A."/>
            <person name="Takaki Y."/>
            <person name="Nishi S."/>
            <person name="Hori S."/>
            <person name="Arai W."/>
            <person name="Tsubouchi T."/>
            <person name="Morono Y."/>
            <person name="Uchiyama I."/>
            <person name="Ito T."/>
            <person name="Fujiyama A."/>
            <person name="Inagaki F."/>
            <person name="Takami H."/>
        </authorList>
    </citation>
    <scope>NUCLEOTIDE SEQUENCE</scope>
    <source>
        <strain evidence="2">Expedition CK06-06</strain>
    </source>
</reference>
<protein>
    <submittedName>
        <fullName evidence="2">Uncharacterized protein</fullName>
    </submittedName>
</protein>
<accession>X1HSW6</accession>
<name>X1HSW6_9ZZZZ</name>
<gene>
    <name evidence="2" type="ORF">S03H2_28465</name>
</gene>
<evidence type="ECO:0000256" key="1">
    <source>
        <dbReference type="SAM" id="MobiDB-lite"/>
    </source>
</evidence>
<comment type="caution">
    <text evidence="2">The sequence shown here is derived from an EMBL/GenBank/DDBJ whole genome shotgun (WGS) entry which is preliminary data.</text>
</comment>
<feature type="non-terminal residue" evidence="2">
    <location>
        <position position="1"/>
    </location>
</feature>
<organism evidence="2">
    <name type="scientific">marine sediment metagenome</name>
    <dbReference type="NCBI Taxonomy" id="412755"/>
    <lineage>
        <taxon>unclassified sequences</taxon>
        <taxon>metagenomes</taxon>
        <taxon>ecological metagenomes</taxon>
    </lineage>
</organism>
<dbReference type="AlphaFoldDB" id="X1HSW6"/>
<proteinExistence type="predicted"/>